<protein>
    <recommendedName>
        <fullName evidence="2">VWFA domain-containing protein</fullName>
    </recommendedName>
</protein>
<organism evidence="1">
    <name type="scientific">marine sediment metagenome</name>
    <dbReference type="NCBI Taxonomy" id="412755"/>
    <lineage>
        <taxon>unclassified sequences</taxon>
        <taxon>metagenomes</taxon>
        <taxon>ecological metagenomes</taxon>
    </lineage>
</organism>
<accession>X1M4S8</accession>
<dbReference type="EMBL" id="BARV01022992">
    <property type="protein sequence ID" value="GAI26343.1"/>
    <property type="molecule type" value="Genomic_DNA"/>
</dbReference>
<gene>
    <name evidence="1" type="ORF">S06H3_37799</name>
</gene>
<reference evidence="1" key="1">
    <citation type="journal article" date="2014" name="Front. Microbiol.">
        <title>High frequency of phylogenetically diverse reductive dehalogenase-homologous genes in deep subseafloor sedimentary metagenomes.</title>
        <authorList>
            <person name="Kawai M."/>
            <person name="Futagami T."/>
            <person name="Toyoda A."/>
            <person name="Takaki Y."/>
            <person name="Nishi S."/>
            <person name="Hori S."/>
            <person name="Arai W."/>
            <person name="Tsubouchi T."/>
            <person name="Morono Y."/>
            <person name="Uchiyama I."/>
            <person name="Ito T."/>
            <person name="Fujiyama A."/>
            <person name="Inagaki F."/>
            <person name="Takami H."/>
        </authorList>
    </citation>
    <scope>NUCLEOTIDE SEQUENCE</scope>
    <source>
        <strain evidence="1">Expedition CK06-06</strain>
    </source>
</reference>
<sequence>AAALKFIDSVRPAGKADALSALKAAIQIRDATGSAASLIYLLTDGFELAAENSDLSEQQITGLLKDYAPSTQFNTIGFWPQDQDRKVLEAIAEKSGGEFIPITDEYKKDAADN</sequence>
<comment type="caution">
    <text evidence="1">The sequence shown here is derived from an EMBL/GenBank/DDBJ whole genome shotgun (WGS) entry which is preliminary data.</text>
</comment>
<dbReference type="AlphaFoldDB" id="X1M4S8"/>
<evidence type="ECO:0000313" key="1">
    <source>
        <dbReference type="EMBL" id="GAI26343.1"/>
    </source>
</evidence>
<proteinExistence type="predicted"/>
<dbReference type="InterPro" id="IPR036465">
    <property type="entry name" value="vWFA_dom_sf"/>
</dbReference>
<dbReference type="SUPFAM" id="SSF53300">
    <property type="entry name" value="vWA-like"/>
    <property type="match status" value="1"/>
</dbReference>
<feature type="non-terminal residue" evidence="1">
    <location>
        <position position="1"/>
    </location>
</feature>
<dbReference type="Gene3D" id="3.40.50.410">
    <property type="entry name" value="von Willebrand factor, type A domain"/>
    <property type="match status" value="1"/>
</dbReference>
<evidence type="ECO:0008006" key="2">
    <source>
        <dbReference type="Google" id="ProtNLM"/>
    </source>
</evidence>
<name>X1M4S8_9ZZZZ</name>